<gene>
    <name evidence="1" type="ORF">H2199_004058</name>
</gene>
<protein>
    <submittedName>
        <fullName evidence="1">Uncharacterized protein</fullName>
    </submittedName>
</protein>
<evidence type="ECO:0000313" key="1">
    <source>
        <dbReference type="EMBL" id="KAJ9643379.1"/>
    </source>
</evidence>
<keyword evidence="2" id="KW-1185">Reference proteome</keyword>
<proteinExistence type="predicted"/>
<evidence type="ECO:0000313" key="2">
    <source>
        <dbReference type="Proteomes" id="UP001172680"/>
    </source>
</evidence>
<comment type="caution">
    <text evidence="1">The sequence shown here is derived from an EMBL/GenBank/DDBJ whole genome shotgun (WGS) entry which is preliminary data.</text>
</comment>
<name>A0ACC2Z6T4_9PEZI</name>
<accession>A0ACC2Z6T4</accession>
<dbReference type="Proteomes" id="UP001172680">
    <property type="component" value="Unassembled WGS sequence"/>
</dbReference>
<sequence>MGSKGEPTLDQFIAERLTPVILRGEGVVQSSESSSGGYFDDRPVLDSTTYSAAPAPHITPKPTLLPSAMSDSVRSISPVKRMPLTRSPSDSSEQSFQLPTIAARRSFRKSQLNESQAPRILTPINTTLGPSAPSMNSSANQYSFPETDTTLPLSDISEGKEGNWLKFKKATGQSVFSKKWNFFQRASSPKREPSPEPAVETVPVAVSHQPVPRSVAHYAIAEPAEHIDMEELERIMQEADDDCSSVEQFPSYSQPDQTSKRLEYAQSILLPPRPMLPPDAQLPVRAASPTVFLQREDSATVEPAGVQTHSAVMNVISKRDRDRRLPSNSFSRPFVASRPRPTVQSPETTTAAKRESTTLSGFQPVVDAARLPDARPVRLSNHAIGNSTNVVPGDASTPDIKATSEFFSFPPRKDSQISYSSSSVFSSFPASTAILPAAGAPLSEDEVWGEYDDLIDDVLSPLSTMATEGASFPFGSAAVEQQDSAKPVSKPLKISTNTKHVRAESGSSSTQNSANVLRRSRLLMALQASGTPTTPMSLGDFFAGYGDRNLSILDPISGRLSLPATSRASSGSARPTSTRSSLPASLAQTASRHSKSSSVPEAGASANRYRDTRLMEIAENQNDGIASMANLRFGALMTSKWLSFGRVLFSPAHFELKDKNEDRVLVIDGLGKDWSYYCALTYPTATIYNLGPNPTDAPKDLNEWQSLPNHRHIHHSSIDSPFPFPKSFFAAVVFRFPVATSEAAYRAAIFECKRVLRPGGYLEISVLDLDLLNMGNRARRAVRALKVRMQVADPAVSLKPMSDNLQHLLGRRGFENLNRCMVGIPAAGKIRDSQDGMQQESDMDFTDLIRDKSAGDADSDEGITKMVARVGRWWYSRCYESTVLPNGDLKESIWADEALIRECEKRATSFRLLICYAQKPAVLVRRTVSV</sequence>
<organism evidence="1 2">
    <name type="scientific">Coniosporium tulheliwenetii</name>
    <dbReference type="NCBI Taxonomy" id="3383036"/>
    <lineage>
        <taxon>Eukaryota</taxon>
        <taxon>Fungi</taxon>
        <taxon>Dikarya</taxon>
        <taxon>Ascomycota</taxon>
        <taxon>Pezizomycotina</taxon>
        <taxon>Dothideomycetes</taxon>
        <taxon>Dothideomycetes incertae sedis</taxon>
        <taxon>Coniosporium</taxon>
    </lineage>
</organism>
<dbReference type="EMBL" id="JAPDRP010000011">
    <property type="protein sequence ID" value="KAJ9643379.1"/>
    <property type="molecule type" value="Genomic_DNA"/>
</dbReference>
<reference evidence="1" key="1">
    <citation type="submission" date="2022-10" db="EMBL/GenBank/DDBJ databases">
        <title>Culturing micro-colonial fungi from biological soil crusts in the Mojave desert and describing Neophaeococcomyces mojavensis, and introducing the new genera and species Taxawa tesnikishii.</title>
        <authorList>
            <person name="Kurbessoian T."/>
            <person name="Stajich J.E."/>
        </authorList>
    </citation>
    <scope>NUCLEOTIDE SEQUENCE</scope>
    <source>
        <strain evidence="1">JES_115</strain>
    </source>
</reference>